<accession>A0A7J8F084</accession>
<gene>
    <name evidence="1" type="ORF">HJG63_012224</name>
</gene>
<dbReference type="EMBL" id="JACASE010000008">
    <property type="protein sequence ID" value="KAF6440995.1"/>
    <property type="molecule type" value="Genomic_DNA"/>
</dbReference>
<evidence type="ECO:0000313" key="1">
    <source>
        <dbReference type="EMBL" id="KAF6440995.1"/>
    </source>
</evidence>
<dbReference type="Proteomes" id="UP000593571">
    <property type="component" value="Unassembled WGS sequence"/>
</dbReference>
<evidence type="ECO:0000313" key="2">
    <source>
        <dbReference type="Proteomes" id="UP000593571"/>
    </source>
</evidence>
<comment type="caution">
    <text evidence="1">The sequence shown here is derived from an EMBL/GenBank/DDBJ whole genome shotgun (WGS) entry which is preliminary data.</text>
</comment>
<organism evidence="1 2">
    <name type="scientific">Rousettus aegyptiacus</name>
    <name type="common">Egyptian fruit bat</name>
    <name type="synonym">Pteropus aegyptiacus</name>
    <dbReference type="NCBI Taxonomy" id="9407"/>
    <lineage>
        <taxon>Eukaryota</taxon>
        <taxon>Metazoa</taxon>
        <taxon>Chordata</taxon>
        <taxon>Craniata</taxon>
        <taxon>Vertebrata</taxon>
        <taxon>Euteleostomi</taxon>
        <taxon>Mammalia</taxon>
        <taxon>Eutheria</taxon>
        <taxon>Laurasiatheria</taxon>
        <taxon>Chiroptera</taxon>
        <taxon>Yinpterochiroptera</taxon>
        <taxon>Pteropodoidea</taxon>
        <taxon>Pteropodidae</taxon>
        <taxon>Rousettinae</taxon>
        <taxon>Rousettus</taxon>
    </lineage>
</organism>
<protein>
    <submittedName>
        <fullName evidence="1">Uncharacterized protein</fullName>
    </submittedName>
</protein>
<proteinExistence type="predicted"/>
<sequence length="135" mass="15222">MALLLTAPNGLHCPTVKQILVQLQHRTLHSNKKEAAVDMGHDLGGPQRHCTEERYLLWGSVPITFSKRQVIKMRTQSWLLGSEVAGRRFCIWWWAMVVTQASMCDEVRTIATSSLCPFLGFDSIIKKKQVLGETG</sequence>
<reference evidence="1 2" key="1">
    <citation type="journal article" date="2020" name="Nature">
        <title>Six reference-quality genomes reveal evolution of bat adaptations.</title>
        <authorList>
            <person name="Jebb D."/>
            <person name="Huang Z."/>
            <person name="Pippel M."/>
            <person name="Hughes G.M."/>
            <person name="Lavrichenko K."/>
            <person name="Devanna P."/>
            <person name="Winkler S."/>
            <person name="Jermiin L.S."/>
            <person name="Skirmuntt E.C."/>
            <person name="Katzourakis A."/>
            <person name="Burkitt-Gray L."/>
            <person name="Ray D.A."/>
            <person name="Sullivan K.A.M."/>
            <person name="Roscito J.G."/>
            <person name="Kirilenko B.M."/>
            <person name="Davalos L.M."/>
            <person name="Corthals A.P."/>
            <person name="Power M.L."/>
            <person name="Jones G."/>
            <person name="Ransome R.D."/>
            <person name="Dechmann D.K.N."/>
            <person name="Locatelli A.G."/>
            <person name="Puechmaille S.J."/>
            <person name="Fedrigo O."/>
            <person name="Jarvis E.D."/>
            <person name="Hiller M."/>
            <person name="Vernes S.C."/>
            <person name="Myers E.W."/>
            <person name="Teeling E.C."/>
        </authorList>
    </citation>
    <scope>NUCLEOTIDE SEQUENCE [LARGE SCALE GENOMIC DNA]</scope>
    <source>
        <strain evidence="1">MRouAeg1</strain>
        <tissue evidence="1">Muscle</tissue>
    </source>
</reference>
<dbReference type="AlphaFoldDB" id="A0A7J8F084"/>
<name>A0A7J8F084_ROUAE</name>
<keyword evidence="2" id="KW-1185">Reference proteome</keyword>